<dbReference type="SFLD" id="SFLDG01066">
    <property type="entry name" value="organic_radical-activating_enz"/>
    <property type="match status" value="1"/>
</dbReference>
<keyword evidence="9 10" id="KW-0411">Iron-sulfur</keyword>
<evidence type="ECO:0000313" key="12">
    <source>
        <dbReference type="EMBL" id="MBC5680738.1"/>
    </source>
</evidence>
<comment type="catalytic activity">
    <reaction evidence="10">
        <text>glycyl-[formate C-acetyltransferase] + reduced [flavodoxin] + S-adenosyl-L-methionine = glycin-2-yl radical-[formate C-acetyltransferase] + semiquinone [flavodoxin] + 5'-deoxyadenosine + L-methionine + H(+)</text>
        <dbReference type="Rhea" id="RHEA:19225"/>
        <dbReference type="Rhea" id="RHEA-COMP:10622"/>
        <dbReference type="Rhea" id="RHEA-COMP:12190"/>
        <dbReference type="Rhea" id="RHEA-COMP:12191"/>
        <dbReference type="Rhea" id="RHEA-COMP:14480"/>
        <dbReference type="ChEBI" id="CHEBI:15378"/>
        <dbReference type="ChEBI" id="CHEBI:17319"/>
        <dbReference type="ChEBI" id="CHEBI:29947"/>
        <dbReference type="ChEBI" id="CHEBI:32722"/>
        <dbReference type="ChEBI" id="CHEBI:57618"/>
        <dbReference type="ChEBI" id="CHEBI:57844"/>
        <dbReference type="ChEBI" id="CHEBI:59789"/>
        <dbReference type="ChEBI" id="CHEBI:140311"/>
        <dbReference type="EC" id="1.97.1.4"/>
    </reaction>
</comment>
<keyword evidence="7 10" id="KW-0560">Oxidoreductase</keyword>
<keyword evidence="12" id="KW-0670">Pyruvate</keyword>
<accession>A0ABR7FZX7</accession>
<dbReference type="InterPro" id="IPR058240">
    <property type="entry name" value="rSAM_sf"/>
</dbReference>
<dbReference type="PROSITE" id="PS51918">
    <property type="entry name" value="RADICAL_SAM"/>
    <property type="match status" value="1"/>
</dbReference>
<dbReference type="SFLD" id="SFLDS00029">
    <property type="entry name" value="Radical_SAM"/>
    <property type="match status" value="1"/>
</dbReference>
<name>A0ABR7FZX7_9FIRM</name>
<keyword evidence="8 10" id="KW-0408">Iron</keyword>
<keyword evidence="10" id="KW-0963">Cytoplasm</keyword>
<gene>
    <name evidence="12" type="primary">pflA</name>
    <name evidence="12" type="ORF">H8S01_07175</name>
</gene>
<dbReference type="InterPro" id="IPR013785">
    <property type="entry name" value="Aldolase_TIM"/>
</dbReference>
<evidence type="ECO:0000256" key="4">
    <source>
        <dbReference type="ARBA" id="ARBA00022485"/>
    </source>
</evidence>
<reference evidence="12 13" key="1">
    <citation type="submission" date="2020-08" db="EMBL/GenBank/DDBJ databases">
        <title>Genome public.</title>
        <authorList>
            <person name="Liu C."/>
            <person name="Sun Q."/>
        </authorList>
    </citation>
    <scope>NUCLEOTIDE SEQUENCE [LARGE SCALE GENOMIC DNA]</scope>
    <source>
        <strain evidence="12 13">NSJ-43</strain>
    </source>
</reference>
<dbReference type="PROSITE" id="PS01087">
    <property type="entry name" value="RADICAL_ACTIVATING"/>
    <property type="match status" value="1"/>
</dbReference>
<dbReference type="CDD" id="cd01335">
    <property type="entry name" value="Radical_SAM"/>
    <property type="match status" value="1"/>
</dbReference>
<keyword evidence="5 10" id="KW-0949">S-adenosyl-L-methionine</keyword>
<feature type="domain" description="Radical SAM core" evidence="11">
    <location>
        <begin position="19"/>
        <end position="254"/>
    </location>
</feature>
<dbReference type="InterPro" id="IPR007197">
    <property type="entry name" value="rSAM"/>
</dbReference>
<comment type="function">
    <text evidence="1 10">Activation of pyruvate formate-lyase under anaerobic conditions by generation of an organic free radical, using S-adenosylmethionine and reduced flavodoxin as cosubstrates to produce 5'-deoxy-adenosine.</text>
</comment>
<comment type="cofactor">
    <cofactor evidence="10">
        <name>[4Fe-4S] cluster</name>
        <dbReference type="ChEBI" id="CHEBI:49883"/>
    </cofactor>
    <text evidence="10">Binds 1 [4Fe-4S] cluster. The cluster is coordinated with 3 cysteines and an exchangeable S-adenosyl-L-methionine.</text>
</comment>
<dbReference type="GO" id="GO:0043365">
    <property type="term" value="F:[formate-C-acetyltransferase]-activating enzyme activity"/>
    <property type="evidence" value="ECO:0007669"/>
    <property type="project" value="UniProtKB-EC"/>
</dbReference>
<evidence type="ECO:0000256" key="8">
    <source>
        <dbReference type="ARBA" id="ARBA00023004"/>
    </source>
</evidence>
<dbReference type="InterPro" id="IPR012838">
    <property type="entry name" value="PFL1_activating"/>
</dbReference>
<dbReference type="GO" id="GO:0016829">
    <property type="term" value="F:lyase activity"/>
    <property type="evidence" value="ECO:0007669"/>
    <property type="project" value="UniProtKB-KW"/>
</dbReference>
<dbReference type="PANTHER" id="PTHR30352:SF5">
    <property type="entry name" value="PYRUVATE FORMATE-LYASE 1-ACTIVATING ENZYME"/>
    <property type="match status" value="1"/>
</dbReference>
<evidence type="ECO:0000256" key="7">
    <source>
        <dbReference type="ARBA" id="ARBA00023002"/>
    </source>
</evidence>
<evidence type="ECO:0000259" key="11">
    <source>
        <dbReference type="PROSITE" id="PS51918"/>
    </source>
</evidence>
<evidence type="ECO:0000256" key="5">
    <source>
        <dbReference type="ARBA" id="ARBA00022691"/>
    </source>
</evidence>
<dbReference type="InterPro" id="IPR012839">
    <property type="entry name" value="Organic_radical_activase"/>
</dbReference>
<evidence type="ECO:0000313" key="13">
    <source>
        <dbReference type="Proteomes" id="UP000628463"/>
    </source>
</evidence>
<proteinExistence type="inferred from homology"/>
<dbReference type="RefSeq" id="WP_186836709.1">
    <property type="nucleotide sequence ID" value="NZ_JACOPD010000004.1"/>
</dbReference>
<evidence type="ECO:0000256" key="2">
    <source>
        <dbReference type="ARBA" id="ARBA00009777"/>
    </source>
</evidence>
<keyword evidence="6 10" id="KW-0479">Metal-binding</keyword>
<dbReference type="NCBIfam" id="TIGR02493">
    <property type="entry name" value="PFLA"/>
    <property type="match status" value="1"/>
</dbReference>
<evidence type="ECO:0000256" key="6">
    <source>
        <dbReference type="ARBA" id="ARBA00022723"/>
    </source>
</evidence>
<dbReference type="Pfam" id="PF04055">
    <property type="entry name" value="Radical_SAM"/>
    <property type="match status" value="1"/>
</dbReference>
<dbReference type="InterPro" id="IPR034457">
    <property type="entry name" value="Organic_radical-activating"/>
</dbReference>
<keyword evidence="12" id="KW-0456">Lyase</keyword>
<dbReference type="SUPFAM" id="SSF102114">
    <property type="entry name" value="Radical SAM enzymes"/>
    <property type="match status" value="1"/>
</dbReference>
<comment type="caution">
    <text evidence="12">The sequence shown here is derived from an EMBL/GenBank/DDBJ whole genome shotgun (WGS) entry which is preliminary data.</text>
</comment>
<dbReference type="PIRSF" id="PIRSF000371">
    <property type="entry name" value="PFL_act_enz"/>
    <property type="match status" value="1"/>
</dbReference>
<evidence type="ECO:0000256" key="10">
    <source>
        <dbReference type="RuleBase" id="RU362053"/>
    </source>
</evidence>
<evidence type="ECO:0000256" key="1">
    <source>
        <dbReference type="ARBA" id="ARBA00003141"/>
    </source>
</evidence>
<dbReference type="Proteomes" id="UP000628463">
    <property type="component" value="Unassembled WGS sequence"/>
</dbReference>
<dbReference type="PANTHER" id="PTHR30352">
    <property type="entry name" value="PYRUVATE FORMATE-LYASE-ACTIVATING ENZYME"/>
    <property type="match status" value="1"/>
</dbReference>
<comment type="similarity">
    <text evidence="2 10">Belongs to the organic radical-activating enzymes family.</text>
</comment>
<evidence type="ECO:0000256" key="9">
    <source>
        <dbReference type="ARBA" id="ARBA00023014"/>
    </source>
</evidence>
<evidence type="ECO:0000256" key="3">
    <source>
        <dbReference type="ARBA" id="ARBA00021356"/>
    </source>
</evidence>
<protein>
    <recommendedName>
        <fullName evidence="3 10">Pyruvate formate-lyase-activating enzyme</fullName>
        <ecNumber evidence="10">1.97.1.4</ecNumber>
    </recommendedName>
</protein>
<comment type="subcellular location">
    <subcellularLocation>
        <location evidence="10">Cytoplasm</location>
    </subcellularLocation>
</comment>
<dbReference type="Gene3D" id="3.20.20.70">
    <property type="entry name" value="Aldolase class I"/>
    <property type="match status" value="1"/>
</dbReference>
<keyword evidence="4 10" id="KW-0004">4Fe-4S</keyword>
<dbReference type="EMBL" id="JACOPD010000004">
    <property type="protein sequence ID" value="MBC5680738.1"/>
    <property type="molecule type" value="Genomic_DNA"/>
</dbReference>
<dbReference type="InterPro" id="IPR001989">
    <property type="entry name" value="Radical_activat_CS"/>
</dbReference>
<dbReference type="EC" id="1.97.1.4" evidence="10"/>
<sequence length="257" mass="29575">MENKEIKGIIHSIESFGSVDGPGVRYIVFLQGCRMRCRYCHNPDTWALNDKNSYEETPAETLKKAMRFKAYWKETGGITVSGGEALLQIDYVTELFRLAKEQGVHTTLDTSGNPFTREEPFFSKFNELLKYTDLFLLDIKHIDPVKHKDLTQWDNSNILDMAKYLSDNGKKMWIRNVLVPGYTDGEEDLQKLSDFISSLKTIDRVEVLPYHTLGVFKWKELGINYTLEGVSPPDGELIKKANDILKTSEYKGYLNRQ</sequence>
<keyword evidence="13" id="KW-1185">Reference proteome</keyword>
<organism evidence="12 13">
    <name type="scientific">Lachnospira hominis</name>
    <name type="common">ex Liu et al. 2021</name>
    <dbReference type="NCBI Taxonomy" id="2763051"/>
    <lineage>
        <taxon>Bacteria</taxon>
        <taxon>Bacillati</taxon>
        <taxon>Bacillota</taxon>
        <taxon>Clostridia</taxon>
        <taxon>Lachnospirales</taxon>
        <taxon>Lachnospiraceae</taxon>
        <taxon>Lachnospira</taxon>
    </lineage>
</organism>